<dbReference type="EMBL" id="JAYWVC010000036">
    <property type="protein sequence ID" value="MED7823098.1"/>
    <property type="molecule type" value="Genomic_DNA"/>
</dbReference>
<dbReference type="Proteomes" id="UP001333996">
    <property type="component" value="Unassembled WGS sequence"/>
</dbReference>
<reference evidence="1" key="1">
    <citation type="submission" date="2024-01" db="EMBL/GenBank/DDBJ databases">
        <title>First draft genome sequence data of TA4-1, the type strain of Gram-positive actinobacterium Streptomyces chiangmaiensis.</title>
        <authorList>
            <person name="Yasawong M."/>
            <person name="Nantapong N."/>
        </authorList>
    </citation>
    <scope>NUCLEOTIDE SEQUENCE</scope>
    <source>
        <strain evidence="1">TA4-1</strain>
    </source>
</reference>
<accession>A0ABU7FIB1</accession>
<organism evidence="1 2">
    <name type="scientific">Streptomyces chiangmaiensis</name>
    <dbReference type="NCBI Taxonomy" id="766497"/>
    <lineage>
        <taxon>Bacteria</taxon>
        <taxon>Bacillati</taxon>
        <taxon>Actinomycetota</taxon>
        <taxon>Actinomycetes</taxon>
        <taxon>Kitasatosporales</taxon>
        <taxon>Streptomycetaceae</taxon>
        <taxon>Streptomyces</taxon>
    </lineage>
</organism>
<protein>
    <recommendedName>
        <fullName evidence="3">TetR family transcriptional regulator</fullName>
    </recommendedName>
</protein>
<gene>
    <name evidence="1" type="ORF">VXC91_14175</name>
</gene>
<dbReference type="Gene3D" id="1.10.357.10">
    <property type="entry name" value="Tetracycline Repressor, domain 2"/>
    <property type="match status" value="1"/>
</dbReference>
<evidence type="ECO:0000313" key="1">
    <source>
        <dbReference type="EMBL" id="MED7823098.1"/>
    </source>
</evidence>
<evidence type="ECO:0008006" key="3">
    <source>
        <dbReference type="Google" id="ProtNLM"/>
    </source>
</evidence>
<evidence type="ECO:0000313" key="2">
    <source>
        <dbReference type="Proteomes" id="UP001333996"/>
    </source>
</evidence>
<comment type="caution">
    <text evidence="1">The sequence shown here is derived from an EMBL/GenBank/DDBJ whole genome shotgun (WGS) entry which is preliminary data.</text>
</comment>
<name>A0ABU7FIB1_9ACTN</name>
<keyword evidence="2" id="KW-1185">Reference proteome</keyword>
<proteinExistence type="predicted"/>
<dbReference type="RefSeq" id="WP_329507523.1">
    <property type="nucleotide sequence ID" value="NZ_BAAAYZ010000217.1"/>
</dbReference>
<sequence length="45" mass="4665">MLTLSALVGAVLMSRTVADPGLSDELLTDVADQLERRGPRASAPA</sequence>